<accession>A0ABQ9ERI5</accession>
<sequence length="287" mass="32302">MEEIHSDQLSIFEVPPMDTAIQSREWVEYRPINQISDFSPVEFQISPLSSGYMDLKNSALKVKLRLTTANDEPVQTDDSVGLVNLALHSVFTQADCSLQQTGVSQIGTNYPYKAYIDTLLNTHRGRETALRPQLYIKDENDLDSADPNGTNSGLYSRFTFTRSGQVIDLEGPVMLDIFQQDRLIVNGVSLSLKFWPSKNTFRLMSSSENAGYKVQILDASFKLCVQKPNPAVLMAHAKEIKSVPARKGHCRLEVRFSSPLPESITLLMYGKFPQVLYIDEARSVFLQ</sequence>
<keyword evidence="2" id="KW-1185">Reference proteome</keyword>
<comment type="caution">
    <text evidence="1">The sequence shown here is derived from an EMBL/GenBank/DDBJ whole genome shotgun (WGS) entry which is preliminary data.</text>
</comment>
<dbReference type="Proteomes" id="UP001217089">
    <property type="component" value="Unassembled WGS sequence"/>
</dbReference>
<evidence type="ECO:0000313" key="1">
    <source>
        <dbReference type="EMBL" id="KAJ8307838.1"/>
    </source>
</evidence>
<organism evidence="1 2">
    <name type="scientific">Tegillarca granosa</name>
    <name type="common">Malaysian cockle</name>
    <name type="synonym">Anadara granosa</name>
    <dbReference type="NCBI Taxonomy" id="220873"/>
    <lineage>
        <taxon>Eukaryota</taxon>
        <taxon>Metazoa</taxon>
        <taxon>Spiralia</taxon>
        <taxon>Lophotrochozoa</taxon>
        <taxon>Mollusca</taxon>
        <taxon>Bivalvia</taxon>
        <taxon>Autobranchia</taxon>
        <taxon>Pteriomorphia</taxon>
        <taxon>Arcoida</taxon>
        <taxon>Arcoidea</taxon>
        <taxon>Arcidae</taxon>
        <taxon>Tegillarca</taxon>
    </lineage>
</organism>
<gene>
    <name evidence="1" type="ORF">KUTeg_014621</name>
</gene>
<protein>
    <submittedName>
        <fullName evidence="1">Uncharacterized protein</fullName>
    </submittedName>
</protein>
<name>A0ABQ9ERI5_TEGGR</name>
<proteinExistence type="predicted"/>
<reference evidence="1 2" key="1">
    <citation type="submission" date="2022-12" db="EMBL/GenBank/DDBJ databases">
        <title>Chromosome-level genome of Tegillarca granosa.</title>
        <authorList>
            <person name="Kim J."/>
        </authorList>
    </citation>
    <scope>NUCLEOTIDE SEQUENCE [LARGE SCALE GENOMIC DNA]</scope>
    <source>
        <strain evidence="1">Teg-2019</strain>
        <tissue evidence="1">Adductor muscle</tissue>
    </source>
</reference>
<evidence type="ECO:0000313" key="2">
    <source>
        <dbReference type="Proteomes" id="UP001217089"/>
    </source>
</evidence>
<dbReference type="EMBL" id="JARBDR010000708">
    <property type="protein sequence ID" value="KAJ8307838.1"/>
    <property type="molecule type" value="Genomic_DNA"/>
</dbReference>